<feature type="domain" description="HTH arsR-type" evidence="4">
    <location>
        <begin position="1"/>
        <end position="91"/>
    </location>
</feature>
<dbReference type="InterPro" id="IPR001845">
    <property type="entry name" value="HTH_ArsR_DNA-bd_dom"/>
</dbReference>
<proteinExistence type="predicted"/>
<keyword evidence="1" id="KW-0805">Transcription regulation</keyword>
<dbReference type="EMBL" id="CP002164">
    <property type="protein sequence ID" value="ADL43023.1"/>
    <property type="molecule type" value="Genomic_DNA"/>
</dbReference>
<dbReference type="SUPFAM" id="SSF46785">
    <property type="entry name" value="Winged helix' DNA-binding domain"/>
    <property type="match status" value="1"/>
</dbReference>
<organism evidence="5 6">
    <name type="scientific">Caldicellulosiruptor obsidiansis (strain ATCC BAA-2073 / JCM 16842 / OB47)</name>
    <dbReference type="NCBI Taxonomy" id="608506"/>
    <lineage>
        <taxon>Bacteria</taxon>
        <taxon>Bacillati</taxon>
        <taxon>Bacillota</taxon>
        <taxon>Bacillota incertae sedis</taxon>
        <taxon>Caldicellulosiruptorales</taxon>
        <taxon>Caldicellulosiruptoraceae</taxon>
        <taxon>Caldicellulosiruptor</taxon>
    </lineage>
</organism>
<name>D9TFQ3_CALOO</name>
<gene>
    <name evidence="5" type="ordered locus">COB47_1746</name>
</gene>
<dbReference type="PROSITE" id="PS50987">
    <property type="entry name" value="HTH_ARSR_2"/>
    <property type="match status" value="1"/>
</dbReference>
<dbReference type="Pfam" id="PF01022">
    <property type="entry name" value="HTH_5"/>
    <property type="match status" value="1"/>
</dbReference>
<keyword evidence="6" id="KW-1185">Reference proteome</keyword>
<dbReference type="InterPro" id="IPR011991">
    <property type="entry name" value="ArsR-like_HTH"/>
</dbReference>
<evidence type="ECO:0000313" key="6">
    <source>
        <dbReference type="Proteomes" id="UP000000347"/>
    </source>
</evidence>
<dbReference type="GO" id="GO:0003677">
    <property type="term" value="F:DNA binding"/>
    <property type="evidence" value="ECO:0007669"/>
    <property type="project" value="UniProtKB-KW"/>
</dbReference>
<dbReference type="Proteomes" id="UP000000347">
    <property type="component" value="Chromosome"/>
</dbReference>
<dbReference type="PRINTS" id="PR00778">
    <property type="entry name" value="HTHARSR"/>
</dbReference>
<dbReference type="STRING" id="608506.COB47_1746"/>
<protein>
    <submittedName>
        <fullName evidence="5">Regulatory protein ArsR</fullName>
    </submittedName>
</protein>
<dbReference type="InterPro" id="IPR051011">
    <property type="entry name" value="Metal_resp_trans_reg"/>
</dbReference>
<accession>D9TFQ3</accession>
<evidence type="ECO:0000259" key="4">
    <source>
        <dbReference type="PROSITE" id="PS50987"/>
    </source>
</evidence>
<dbReference type="AlphaFoldDB" id="D9TFQ3"/>
<dbReference type="SMART" id="SM00418">
    <property type="entry name" value="HTH_ARSR"/>
    <property type="match status" value="1"/>
</dbReference>
<dbReference type="RefSeq" id="WP_013291020.1">
    <property type="nucleotide sequence ID" value="NC_014392.1"/>
</dbReference>
<dbReference type="GO" id="GO:0003700">
    <property type="term" value="F:DNA-binding transcription factor activity"/>
    <property type="evidence" value="ECO:0007669"/>
    <property type="project" value="InterPro"/>
</dbReference>
<dbReference type="InterPro" id="IPR036388">
    <property type="entry name" value="WH-like_DNA-bd_sf"/>
</dbReference>
<keyword evidence="2" id="KW-0238">DNA-binding</keyword>
<evidence type="ECO:0000256" key="1">
    <source>
        <dbReference type="ARBA" id="ARBA00023015"/>
    </source>
</evidence>
<dbReference type="PANTHER" id="PTHR43132">
    <property type="entry name" value="ARSENICAL RESISTANCE OPERON REPRESSOR ARSR-RELATED"/>
    <property type="match status" value="1"/>
</dbReference>
<dbReference type="eggNOG" id="COG0640">
    <property type="taxonomic scope" value="Bacteria"/>
</dbReference>
<sequence length="91" mass="11012">MLEKSYKKMAEYFKALSHPTRIRIIELVAEKERCVCEMMEILNLDQSHISRHLTILRNMEIVEDRREGNRVFYNLKDRESLDLIQVVKKKF</sequence>
<reference evidence="5 6" key="1">
    <citation type="journal article" date="2010" name="J. Bacteriol.">
        <title>Complete genome sequence of the cellulolytic thermophile Caldicellulosiruptor obsidiansis OB47T.</title>
        <authorList>
            <person name="Elkins J.G."/>
            <person name="Lochner A."/>
            <person name="Hamilton-Brehm S.D."/>
            <person name="Davenport K.W."/>
            <person name="Podar M."/>
            <person name="Brown S.D."/>
            <person name="Land M.L."/>
            <person name="Hauser L.J."/>
            <person name="Klingeman D.M."/>
            <person name="Raman B."/>
            <person name="Goodwin L.A."/>
            <person name="Tapia R."/>
            <person name="Meincke L.J."/>
            <person name="Detter J.C."/>
            <person name="Bruce D.C."/>
            <person name="Han C.S."/>
            <person name="Palumbo A.V."/>
            <person name="Cottingham R.W."/>
            <person name="Keller M."/>
            <person name="Graham D.E."/>
        </authorList>
    </citation>
    <scope>NUCLEOTIDE SEQUENCE [LARGE SCALE GENOMIC DNA]</scope>
    <source>
        <strain evidence="6">ATCC BAA-2073 / strain OB47</strain>
    </source>
</reference>
<dbReference type="InterPro" id="IPR036390">
    <property type="entry name" value="WH_DNA-bd_sf"/>
</dbReference>
<dbReference type="HOGENOM" id="CLU_097806_6_1_9"/>
<dbReference type="Gene3D" id="1.10.10.10">
    <property type="entry name" value="Winged helix-like DNA-binding domain superfamily/Winged helix DNA-binding domain"/>
    <property type="match status" value="1"/>
</dbReference>
<evidence type="ECO:0000256" key="3">
    <source>
        <dbReference type="ARBA" id="ARBA00023163"/>
    </source>
</evidence>
<dbReference type="KEGG" id="cob:COB47_1746"/>
<dbReference type="NCBIfam" id="NF033788">
    <property type="entry name" value="HTH_metalloreg"/>
    <property type="match status" value="1"/>
</dbReference>
<keyword evidence="3" id="KW-0804">Transcription</keyword>
<evidence type="ECO:0000256" key="2">
    <source>
        <dbReference type="ARBA" id="ARBA00023125"/>
    </source>
</evidence>
<dbReference type="PANTHER" id="PTHR43132:SF2">
    <property type="entry name" value="ARSENICAL RESISTANCE OPERON REPRESSOR ARSR-RELATED"/>
    <property type="match status" value="1"/>
</dbReference>
<evidence type="ECO:0000313" key="5">
    <source>
        <dbReference type="EMBL" id="ADL43023.1"/>
    </source>
</evidence>
<dbReference type="OrthoDB" id="9798835at2"/>
<dbReference type="CDD" id="cd00090">
    <property type="entry name" value="HTH_ARSR"/>
    <property type="match status" value="1"/>
</dbReference>